<evidence type="ECO:0000256" key="3">
    <source>
        <dbReference type="ARBA" id="ARBA00022692"/>
    </source>
</evidence>
<dbReference type="InterPro" id="IPR004477">
    <property type="entry name" value="ComEC_N"/>
</dbReference>
<comment type="subcellular location">
    <subcellularLocation>
        <location evidence="1">Cell membrane</location>
        <topology evidence="1">Multi-pass membrane protein</topology>
    </subcellularLocation>
</comment>
<comment type="caution">
    <text evidence="7">The sequence shown here is derived from an EMBL/GenBank/DDBJ whole genome shotgun (WGS) entry which is preliminary data.</text>
</comment>
<dbReference type="PANTHER" id="PTHR30619">
    <property type="entry name" value="DNA INTERNALIZATION/COMPETENCE PROTEIN COMEC/REC2"/>
    <property type="match status" value="1"/>
</dbReference>
<evidence type="ECO:0000259" key="6">
    <source>
        <dbReference type="Pfam" id="PF03772"/>
    </source>
</evidence>
<keyword evidence="3" id="KW-0812">Transmembrane</keyword>
<organism evidence="7 8">
    <name type="scientific">Blautia difficilis</name>
    <dbReference type="NCBI Taxonomy" id="2763027"/>
    <lineage>
        <taxon>Bacteria</taxon>
        <taxon>Bacillati</taxon>
        <taxon>Bacillota</taxon>
        <taxon>Clostridia</taxon>
        <taxon>Lachnospirales</taxon>
        <taxon>Lachnospiraceae</taxon>
        <taxon>Blautia</taxon>
    </lineage>
</organism>
<evidence type="ECO:0000256" key="5">
    <source>
        <dbReference type="ARBA" id="ARBA00023136"/>
    </source>
</evidence>
<dbReference type="Pfam" id="PF03772">
    <property type="entry name" value="Competence"/>
    <property type="match status" value="1"/>
</dbReference>
<dbReference type="EMBL" id="JACOQG010000002">
    <property type="protein sequence ID" value="MBC5778491.1"/>
    <property type="molecule type" value="Genomic_DNA"/>
</dbReference>
<keyword evidence="4" id="KW-1133">Transmembrane helix</keyword>
<gene>
    <name evidence="7" type="ORF">H8Z82_02230</name>
</gene>
<keyword evidence="8" id="KW-1185">Reference proteome</keyword>
<protein>
    <submittedName>
        <fullName evidence="7">ComEC/Rec2 family competence protein</fullName>
    </submittedName>
</protein>
<evidence type="ECO:0000313" key="7">
    <source>
        <dbReference type="EMBL" id="MBC5778491.1"/>
    </source>
</evidence>
<dbReference type="InterPro" id="IPR052159">
    <property type="entry name" value="Competence_DNA_uptake"/>
</dbReference>
<feature type="domain" description="ComEC/Rec2-related protein" evidence="6">
    <location>
        <begin position="79"/>
        <end position="109"/>
    </location>
</feature>
<accession>A0ABR7IEU9</accession>
<dbReference type="PANTHER" id="PTHR30619:SF1">
    <property type="entry name" value="RECOMBINATION PROTEIN 2"/>
    <property type="match status" value="1"/>
</dbReference>
<dbReference type="Proteomes" id="UP000649826">
    <property type="component" value="Unassembled WGS sequence"/>
</dbReference>
<sequence>MILLSGKLEEIEGPRNPGEFNSKNYNACRHIYYALKKAIIKKQSRTHSAYGQFLISLRERFTEILETVCDSEAGAFEAIVLGDKTNLDPELKMRYQMGGIIHILAISGVKTLKLDIPLVLETRINWGFVPLHIAIIYILKLCLGEEIIPRCRFPCSRGYLIKCINWQKKQSFSVSQSYRKS</sequence>
<keyword evidence="5" id="KW-0472">Membrane</keyword>
<keyword evidence="2" id="KW-1003">Cell membrane</keyword>
<proteinExistence type="predicted"/>
<name>A0ABR7IEU9_9FIRM</name>
<evidence type="ECO:0000256" key="1">
    <source>
        <dbReference type="ARBA" id="ARBA00004651"/>
    </source>
</evidence>
<evidence type="ECO:0000256" key="4">
    <source>
        <dbReference type="ARBA" id="ARBA00022989"/>
    </source>
</evidence>
<evidence type="ECO:0000313" key="8">
    <source>
        <dbReference type="Proteomes" id="UP000649826"/>
    </source>
</evidence>
<evidence type="ECO:0000256" key="2">
    <source>
        <dbReference type="ARBA" id="ARBA00022475"/>
    </source>
</evidence>
<reference evidence="7 8" key="1">
    <citation type="submission" date="2020-08" db="EMBL/GenBank/DDBJ databases">
        <title>Genome public.</title>
        <authorList>
            <person name="Liu C."/>
            <person name="Sun Q."/>
        </authorList>
    </citation>
    <scope>NUCLEOTIDE SEQUENCE [LARGE SCALE GENOMIC DNA]</scope>
    <source>
        <strain evidence="7 8">M29</strain>
    </source>
</reference>